<dbReference type="OrthoDB" id="3611744at2"/>
<dbReference type="EMBL" id="JACHHO010000001">
    <property type="protein sequence ID" value="MBB5203978.1"/>
    <property type="molecule type" value="Genomic_DNA"/>
</dbReference>
<dbReference type="RefSeq" id="WP_138857012.1">
    <property type="nucleotide sequence ID" value="NZ_CP040709.1"/>
</dbReference>
<dbReference type="Proteomes" id="UP000554837">
    <property type="component" value="Unassembled WGS sequence"/>
</dbReference>
<reference evidence="1 2" key="1">
    <citation type="submission" date="2020-08" db="EMBL/GenBank/DDBJ databases">
        <title>Genomic Encyclopedia of Type Strains, Phase IV (KMG-IV): sequencing the most valuable type-strain genomes for metagenomic binning, comparative biology and taxonomic classification.</title>
        <authorList>
            <person name="Goeker M."/>
        </authorList>
    </citation>
    <scope>NUCLEOTIDE SEQUENCE [LARGE SCALE GENOMIC DNA]</scope>
    <source>
        <strain evidence="1 2">DSM 23958</strain>
    </source>
</reference>
<name>A0A840S3G4_9BURK</name>
<evidence type="ECO:0000313" key="1">
    <source>
        <dbReference type="EMBL" id="MBB5203978.1"/>
    </source>
</evidence>
<comment type="caution">
    <text evidence="1">The sequence shown here is derived from an EMBL/GenBank/DDBJ whole genome shotgun (WGS) entry which is preliminary data.</text>
</comment>
<dbReference type="InterPro" id="IPR014985">
    <property type="entry name" value="WbqC"/>
</dbReference>
<proteinExistence type="predicted"/>
<dbReference type="AlphaFoldDB" id="A0A840S3G4"/>
<organism evidence="1 2">
    <name type="scientific">Inhella inkyongensis</name>
    <dbReference type="NCBI Taxonomy" id="392593"/>
    <lineage>
        <taxon>Bacteria</taxon>
        <taxon>Pseudomonadati</taxon>
        <taxon>Pseudomonadota</taxon>
        <taxon>Betaproteobacteria</taxon>
        <taxon>Burkholderiales</taxon>
        <taxon>Sphaerotilaceae</taxon>
        <taxon>Inhella</taxon>
    </lineage>
</organism>
<evidence type="ECO:0008006" key="3">
    <source>
        <dbReference type="Google" id="ProtNLM"/>
    </source>
</evidence>
<evidence type="ECO:0000313" key="2">
    <source>
        <dbReference type="Proteomes" id="UP000554837"/>
    </source>
</evidence>
<protein>
    <recommendedName>
        <fullName evidence="3">WbqC-like protein</fullName>
    </recommendedName>
</protein>
<keyword evidence="2" id="KW-1185">Reference proteome</keyword>
<sequence>MSATAALKVAVLQSNYIPWKGYFDLIASVDLFIFYDDVQYTHSDWRNRNRIKTAQGLQWLSVPVGASRQRLIHEVQIEDAHWQRKHWTSLQQAYGRAPHFERYRPFLEWVYCEQRWTHLSQLNQTLVRHIAQTELGLSTRFADSRDYPAEGRRLDRLLHLLVKAGATHYLSGPAARSYIEPERFEQAGIGLSWMDYSAYPEYPQLHGPFEHAVTVLDLLFHVGPEAALHLQRRSA</sequence>
<dbReference type="Pfam" id="PF08889">
    <property type="entry name" value="WbqC"/>
    <property type="match status" value="1"/>
</dbReference>
<gene>
    <name evidence="1" type="ORF">HNQ51_001271</name>
</gene>
<accession>A0A840S3G4</accession>